<gene>
    <name evidence="2" type="ORF">PR048_021677</name>
</gene>
<evidence type="ECO:0000256" key="1">
    <source>
        <dbReference type="SAM" id="MobiDB-lite"/>
    </source>
</evidence>
<accession>A0ABQ9GZ32</accession>
<sequence>MIEYAIHKKKALKHDTLKNDYIRQAKTCDNVLVLEFDYCQNLPLPKLTISKQFSNDSSVPMKEGKVKDIRDLFPLLKDESKEFYESLFAKQGVTHATRDASHGEYFEEIETEVDSLPQVQVLEQCTREHSCSAKGSCSLPLHGAPPPLLSNQGVTDCYVLHEVSELSRVVALRYLRWKAGSCTTGLQWIVLKSERGSEIMRGAWNGVGVAGSMVWAWLRGERMGGLEEESEEEVKGRGQQQGNNEVCVGVRAERGGKLMHIQGLQNRRQPPPPSPLQSGITAWPVFPSSSTRFASSVLRPPPHFQTVCESGVACGCVKSLDEQQQQHLIKHNIPLSVADYAGLLFRKMFPNSEEAKRYGCGRMKTTAFVGEMAETTREGIVKNLQTGPFSLATDGSNDSYSKIYPLLVTYFSKETQTMVSSVLSLPELEGNATGRNIGTYTKTPTAIRIVCITIPKKLVNKSSRSEGKTTTRELVQCSTDSGSKHQNSSEKETTGRISKKRPFFSYGEPSSSSKKLLLRDRKGKELKIKDCMQSGASREEILFMSYSSPLNNALCLFLLNIIAVFDKFNVILQSSAPQIHLLHQLMSDLLKELMSETRDDTIDVLRNQFSLLQLEDLTSLVKTEDSEVDKWVRISALTSIGGKPKIVCNCKRKILAANLKVILNLSDTSAVYTGTVLDTSVYQIQRSRLILCDPPLATIKKAYVLEPPTRPNGNQPVGHDMLSADNVNFYLSSIRSVPDKQCGCGKVMSEGFKARDIGLRAQKKILGRMMANKNIAKVFIDDTTSSLLDNVYRLSKAYAYIKWGHRDQVTRALKWGPIGSVDRNRNISSGPTVVQWLE</sequence>
<protein>
    <submittedName>
        <fullName evidence="2">Uncharacterized protein</fullName>
    </submittedName>
</protein>
<organism evidence="2 3">
    <name type="scientific">Dryococelus australis</name>
    <dbReference type="NCBI Taxonomy" id="614101"/>
    <lineage>
        <taxon>Eukaryota</taxon>
        <taxon>Metazoa</taxon>
        <taxon>Ecdysozoa</taxon>
        <taxon>Arthropoda</taxon>
        <taxon>Hexapoda</taxon>
        <taxon>Insecta</taxon>
        <taxon>Pterygota</taxon>
        <taxon>Neoptera</taxon>
        <taxon>Polyneoptera</taxon>
        <taxon>Phasmatodea</taxon>
        <taxon>Verophasmatodea</taxon>
        <taxon>Anareolatae</taxon>
        <taxon>Phasmatidae</taxon>
        <taxon>Eurycanthinae</taxon>
        <taxon>Dryococelus</taxon>
    </lineage>
</organism>
<comment type="caution">
    <text evidence="2">The sequence shown here is derived from an EMBL/GenBank/DDBJ whole genome shotgun (WGS) entry which is preliminary data.</text>
</comment>
<dbReference type="PANTHER" id="PTHR37162:SF10">
    <property type="entry name" value="DUF4371 DOMAIN-CONTAINING PROTEIN"/>
    <property type="match status" value="1"/>
</dbReference>
<dbReference type="Gene3D" id="1.20.1440.160">
    <property type="entry name" value="Tumor necrosis factor alpha-induced protein 8-like"/>
    <property type="match status" value="1"/>
</dbReference>
<evidence type="ECO:0000313" key="2">
    <source>
        <dbReference type="EMBL" id="KAJ8877223.1"/>
    </source>
</evidence>
<dbReference type="Proteomes" id="UP001159363">
    <property type="component" value="Chromosome 7"/>
</dbReference>
<dbReference type="InterPro" id="IPR038355">
    <property type="entry name" value="TNFAIP8_sf"/>
</dbReference>
<feature type="compositionally biased region" description="Polar residues" evidence="1">
    <location>
        <begin position="472"/>
        <end position="486"/>
    </location>
</feature>
<dbReference type="PANTHER" id="PTHR37162">
    <property type="entry name" value="HAT FAMILY DIMERISATION DOMAINCONTAINING PROTEIN-RELATED"/>
    <property type="match status" value="1"/>
</dbReference>
<dbReference type="Pfam" id="PF05527">
    <property type="entry name" value="TNFAIP8"/>
    <property type="match status" value="1"/>
</dbReference>
<feature type="region of interest" description="Disordered" evidence="1">
    <location>
        <begin position="462"/>
        <end position="510"/>
    </location>
</feature>
<keyword evidence="3" id="KW-1185">Reference proteome</keyword>
<name>A0ABQ9GZ32_9NEOP</name>
<proteinExistence type="predicted"/>
<evidence type="ECO:0000313" key="3">
    <source>
        <dbReference type="Proteomes" id="UP001159363"/>
    </source>
</evidence>
<dbReference type="InterPro" id="IPR008477">
    <property type="entry name" value="TNFAIP8-like"/>
</dbReference>
<dbReference type="EMBL" id="JARBHB010000008">
    <property type="protein sequence ID" value="KAJ8877223.1"/>
    <property type="molecule type" value="Genomic_DNA"/>
</dbReference>
<reference evidence="2 3" key="1">
    <citation type="submission" date="2023-02" db="EMBL/GenBank/DDBJ databases">
        <title>LHISI_Scaffold_Assembly.</title>
        <authorList>
            <person name="Stuart O.P."/>
            <person name="Cleave R."/>
            <person name="Magrath M.J.L."/>
            <person name="Mikheyev A.S."/>
        </authorList>
    </citation>
    <scope>NUCLEOTIDE SEQUENCE [LARGE SCALE GENOMIC DNA]</scope>
    <source>
        <strain evidence="2">Daus_M_001</strain>
        <tissue evidence="2">Leg muscle</tissue>
    </source>
</reference>